<accession>A0ABS9YA17</accession>
<comment type="caution">
    <text evidence="3">The sequence shown here is derived from an EMBL/GenBank/DDBJ whole genome shotgun (WGS) entry which is preliminary data.</text>
</comment>
<proteinExistence type="inferred from homology"/>
<dbReference type="Proteomes" id="UP001165269">
    <property type="component" value="Unassembled WGS sequence"/>
</dbReference>
<dbReference type="InterPro" id="IPR051122">
    <property type="entry name" value="SDR_DHRS6-like"/>
</dbReference>
<evidence type="ECO:0000313" key="4">
    <source>
        <dbReference type="Proteomes" id="UP001165269"/>
    </source>
</evidence>
<evidence type="ECO:0000256" key="2">
    <source>
        <dbReference type="ARBA" id="ARBA00023002"/>
    </source>
</evidence>
<dbReference type="Gene3D" id="3.40.50.720">
    <property type="entry name" value="NAD(P)-binding Rossmann-like Domain"/>
    <property type="match status" value="1"/>
</dbReference>
<evidence type="ECO:0000313" key="3">
    <source>
        <dbReference type="EMBL" id="MCI3273461.1"/>
    </source>
</evidence>
<dbReference type="PRINTS" id="PR00081">
    <property type="entry name" value="GDHRDH"/>
</dbReference>
<dbReference type="InterPro" id="IPR036291">
    <property type="entry name" value="NAD(P)-bd_dom_sf"/>
</dbReference>
<keyword evidence="2" id="KW-0560">Oxidoreductase</keyword>
<evidence type="ECO:0000256" key="1">
    <source>
        <dbReference type="ARBA" id="ARBA00006484"/>
    </source>
</evidence>
<dbReference type="SUPFAM" id="SSF51735">
    <property type="entry name" value="NAD(P)-binding Rossmann-fold domains"/>
    <property type="match status" value="1"/>
</dbReference>
<reference evidence="3" key="1">
    <citation type="submission" date="2022-03" db="EMBL/GenBank/DDBJ databases">
        <title>Streptomyces 7R015 and 7R016 isolated from Barleria lupulina in Thailand.</title>
        <authorList>
            <person name="Kanchanasin P."/>
            <person name="Phongsopitanun W."/>
            <person name="Tanasupawat S."/>
        </authorList>
    </citation>
    <scope>NUCLEOTIDE SEQUENCE</scope>
    <source>
        <strain evidence="3">7R015</strain>
    </source>
</reference>
<comment type="similarity">
    <text evidence="1">Belongs to the short-chain dehydrogenases/reductases (SDR) family.</text>
</comment>
<dbReference type="PANTHER" id="PTHR43477">
    <property type="entry name" value="DIHYDROANTICAPSIN 7-DEHYDROGENASE"/>
    <property type="match status" value="1"/>
</dbReference>
<name>A0ABS9YA17_9ACTN</name>
<organism evidence="3 4">
    <name type="scientific">Streptomyces cylindrosporus</name>
    <dbReference type="NCBI Taxonomy" id="2927583"/>
    <lineage>
        <taxon>Bacteria</taxon>
        <taxon>Bacillati</taxon>
        <taxon>Actinomycetota</taxon>
        <taxon>Actinomycetes</taxon>
        <taxon>Kitasatosporales</taxon>
        <taxon>Streptomycetaceae</taxon>
        <taxon>Streptomyces</taxon>
    </lineage>
</organism>
<sequence length="256" mass="26716">MTGRLEGKVALITGTASGMGRAAAVRFAQEGALVIGCDLSEEGNRETVELVAEAGAKMTGMAPVDLGDPDAARAWVEESAAVHGRIDVVFNNASAPRFAPLPDMTVEDWRYAMRNELDLVFYVTKFAWPHLAERGGVVISTASTSAYLATPGQGFAAHCAAKGGVLAFSRQVASDGAPYGIRAVTISPGAIKTPVVDRNYLSKNPGAEQQLIDRSLIANRMGTPEDVASLAVFAASDEAGYLTGVDLLIDGGMTAL</sequence>
<protein>
    <submittedName>
        <fullName evidence="3">SDR family oxidoreductase</fullName>
    </submittedName>
</protein>
<dbReference type="Pfam" id="PF13561">
    <property type="entry name" value="adh_short_C2"/>
    <property type="match status" value="1"/>
</dbReference>
<dbReference type="PANTHER" id="PTHR43477:SF1">
    <property type="entry name" value="DIHYDROANTICAPSIN 7-DEHYDROGENASE"/>
    <property type="match status" value="1"/>
</dbReference>
<dbReference type="InterPro" id="IPR002347">
    <property type="entry name" value="SDR_fam"/>
</dbReference>
<dbReference type="RefSeq" id="WP_242766721.1">
    <property type="nucleotide sequence ID" value="NZ_JALDAY010000006.1"/>
</dbReference>
<gene>
    <name evidence="3" type="ORF">MQP27_20395</name>
</gene>
<dbReference type="EMBL" id="JALDAY010000006">
    <property type="protein sequence ID" value="MCI3273461.1"/>
    <property type="molecule type" value="Genomic_DNA"/>
</dbReference>
<keyword evidence="4" id="KW-1185">Reference proteome</keyword>
<dbReference type="PRINTS" id="PR00080">
    <property type="entry name" value="SDRFAMILY"/>
</dbReference>